<feature type="compositionally biased region" description="Polar residues" evidence="1">
    <location>
        <begin position="52"/>
        <end position="62"/>
    </location>
</feature>
<accession>A0A2A9NQS5</accession>
<dbReference type="AlphaFoldDB" id="A0A2A9NQS5"/>
<feature type="compositionally biased region" description="Low complexity" evidence="1">
    <location>
        <begin position="180"/>
        <end position="199"/>
    </location>
</feature>
<feature type="region of interest" description="Disordered" evidence="1">
    <location>
        <begin position="133"/>
        <end position="201"/>
    </location>
</feature>
<gene>
    <name evidence="2" type="ORF">AMATHDRAFT_3748</name>
</gene>
<dbReference type="EMBL" id="KZ301999">
    <property type="protein sequence ID" value="PFH50671.1"/>
    <property type="molecule type" value="Genomic_DNA"/>
</dbReference>
<reference evidence="2 3" key="1">
    <citation type="submission" date="2014-02" db="EMBL/GenBank/DDBJ databases">
        <title>Transposable element dynamics among asymbiotic and ectomycorrhizal Amanita fungi.</title>
        <authorList>
            <consortium name="DOE Joint Genome Institute"/>
            <person name="Hess J."/>
            <person name="Skrede I."/>
            <person name="Wolfe B."/>
            <person name="LaButti K."/>
            <person name="Ohm R.A."/>
            <person name="Grigoriev I.V."/>
            <person name="Pringle A."/>
        </authorList>
    </citation>
    <scope>NUCLEOTIDE SEQUENCE [LARGE SCALE GENOMIC DNA]</scope>
    <source>
        <strain evidence="2 3">SKay4041</strain>
    </source>
</reference>
<evidence type="ECO:0000313" key="3">
    <source>
        <dbReference type="Proteomes" id="UP000242287"/>
    </source>
</evidence>
<feature type="region of interest" description="Disordered" evidence="1">
    <location>
        <begin position="13"/>
        <end position="62"/>
    </location>
</feature>
<dbReference type="Proteomes" id="UP000242287">
    <property type="component" value="Unassembled WGS sequence"/>
</dbReference>
<organism evidence="2 3">
    <name type="scientific">Amanita thiersii Skay4041</name>
    <dbReference type="NCBI Taxonomy" id="703135"/>
    <lineage>
        <taxon>Eukaryota</taxon>
        <taxon>Fungi</taxon>
        <taxon>Dikarya</taxon>
        <taxon>Basidiomycota</taxon>
        <taxon>Agaricomycotina</taxon>
        <taxon>Agaricomycetes</taxon>
        <taxon>Agaricomycetidae</taxon>
        <taxon>Agaricales</taxon>
        <taxon>Pluteineae</taxon>
        <taxon>Amanitaceae</taxon>
        <taxon>Amanita</taxon>
    </lineage>
</organism>
<evidence type="ECO:0000256" key="1">
    <source>
        <dbReference type="SAM" id="MobiDB-lite"/>
    </source>
</evidence>
<sequence length="269" mass="29626">MLWLALSPLIPKPHKLASIDDDSLRPLSVSSTDSKTGLLQSDRRSPRRLDTILSTSSFGSPGSLRSFQLSSTFSYPSASAYSPSNQRSWGQQPELSFPPSLVPRQQEIRQFSNSPRGHMITLPALPQQPYRSLPSSPYLYRNSPRVPPRHAFSPGLASPSSASNTGTNARYAASDVQSLSPVSRTTTPSYPRTPSPLSLNVTEPVVPRKSLLPLPNPFVTYRLNGLQEYQDVRRFGSVSSLESGERTYYLHRGLSFDSTSSRSTTPRTS</sequence>
<protein>
    <submittedName>
        <fullName evidence="2">Uncharacterized protein</fullName>
    </submittedName>
</protein>
<name>A0A2A9NQS5_9AGAR</name>
<feature type="compositionally biased region" description="Polar residues" evidence="1">
    <location>
        <begin position="28"/>
        <end position="39"/>
    </location>
</feature>
<keyword evidence="3" id="KW-1185">Reference proteome</keyword>
<feature type="compositionally biased region" description="Polar residues" evidence="1">
    <location>
        <begin position="158"/>
        <end position="168"/>
    </location>
</feature>
<evidence type="ECO:0000313" key="2">
    <source>
        <dbReference type="EMBL" id="PFH50671.1"/>
    </source>
</evidence>
<feature type="compositionally biased region" description="Basic and acidic residues" evidence="1">
    <location>
        <begin position="41"/>
        <end position="50"/>
    </location>
</feature>
<proteinExistence type="predicted"/>